<evidence type="ECO:0000313" key="2">
    <source>
        <dbReference type="Ensembl" id="ENSMPUP00000001646.1"/>
    </source>
</evidence>
<dbReference type="Ensembl" id="ENSMPUT00000001680.1">
    <property type="protein sequence ID" value="ENSMPUP00000001646.1"/>
    <property type="gene ID" value="ENSMPUG00000001662.1"/>
</dbReference>
<dbReference type="EMBL" id="AEYP01068054">
    <property type="status" value="NOT_ANNOTATED_CDS"/>
    <property type="molecule type" value="Genomic_DNA"/>
</dbReference>
<proteinExistence type="predicted"/>
<dbReference type="InParanoid" id="M3XRE6"/>
<reference evidence="2" key="1">
    <citation type="submission" date="2024-06" db="UniProtKB">
        <authorList>
            <consortium name="Ensembl"/>
        </authorList>
    </citation>
    <scope>IDENTIFICATION</scope>
</reference>
<dbReference type="AlphaFoldDB" id="M3XRE6"/>
<accession>M3XRE6</accession>
<dbReference type="HOGENOM" id="CLU_1656196_0_0_1"/>
<protein>
    <submittedName>
        <fullName evidence="2">Uncharacterized protein</fullName>
    </submittedName>
</protein>
<feature type="region of interest" description="Disordered" evidence="1">
    <location>
        <begin position="1"/>
        <end position="37"/>
    </location>
</feature>
<dbReference type="EMBL" id="AEYP01068053">
    <property type="status" value="NOT_ANNOTATED_CDS"/>
    <property type="molecule type" value="Genomic_DNA"/>
</dbReference>
<organism evidence="2">
    <name type="scientific">Mustela putorius furo</name>
    <name type="common">European domestic ferret</name>
    <name type="synonym">Mustela furo</name>
    <dbReference type="NCBI Taxonomy" id="9669"/>
    <lineage>
        <taxon>Eukaryota</taxon>
        <taxon>Metazoa</taxon>
        <taxon>Chordata</taxon>
        <taxon>Craniata</taxon>
        <taxon>Vertebrata</taxon>
        <taxon>Euteleostomi</taxon>
        <taxon>Mammalia</taxon>
        <taxon>Eutheria</taxon>
        <taxon>Laurasiatheria</taxon>
        <taxon>Carnivora</taxon>
        <taxon>Caniformia</taxon>
        <taxon>Musteloidea</taxon>
        <taxon>Mustelidae</taxon>
        <taxon>Mustelinae</taxon>
        <taxon>Mustela</taxon>
    </lineage>
</organism>
<feature type="region of interest" description="Disordered" evidence="1">
    <location>
        <begin position="50"/>
        <end position="107"/>
    </location>
</feature>
<evidence type="ECO:0000256" key="1">
    <source>
        <dbReference type="SAM" id="MobiDB-lite"/>
    </source>
</evidence>
<sequence length="160" mass="16997">GWLQTCLSPRSRPRPSHSSPPSPRGTAARGDFASRTCLLGLQSPHRGAFGPLAAVSLQGEDSEPSGDVSAGRSSEPREPRVGASEVLGSALGELSPPAPSAAPPKGRVHYRCPISVSIFSPAQEENLRTGINKGRGKERWKDEAEKIWAEILIAQELLIT</sequence>
<name>M3XRE6_MUSPF</name>